<organism evidence="1 2">
    <name type="scientific">Myxococcus xanthus</name>
    <dbReference type="NCBI Taxonomy" id="34"/>
    <lineage>
        <taxon>Bacteria</taxon>
        <taxon>Pseudomonadati</taxon>
        <taxon>Myxococcota</taxon>
        <taxon>Myxococcia</taxon>
        <taxon>Myxococcales</taxon>
        <taxon>Cystobacterineae</taxon>
        <taxon>Myxococcaceae</taxon>
        <taxon>Myxococcus</taxon>
    </lineage>
</organism>
<dbReference type="AlphaFoldDB" id="A0AAE6KSL8"/>
<dbReference type="Proteomes" id="UP000320179">
    <property type="component" value="Chromosome"/>
</dbReference>
<proteinExistence type="predicted"/>
<dbReference type="EMBL" id="CP017174">
    <property type="protein sequence ID" value="QDE68320.1"/>
    <property type="molecule type" value="Genomic_DNA"/>
</dbReference>
<name>A0AAE6KSL8_MYXXA</name>
<gene>
    <name evidence="1" type="ORF">BHS09_15780</name>
</gene>
<dbReference type="RefSeq" id="WP_140791061.1">
    <property type="nucleotide sequence ID" value="NZ_CP017170.1"/>
</dbReference>
<accession>A0AAE6KSL8</accession>
<evidence type="ECO:0000313" key="2">
    <source>
        <dbReference type="Proteomes" id="UP000320179"/>
    </source>
</evidence>
<sequence>MKLHRYWIGFSDRQLAHHEGLGYGVGVTAFSLDDAVRMLGQQVFKESPVPSIERIIEDVDVSSLDPNHVLPNIAPPVFYGVWYPSAFMKWDR</sequence>
<reference evidence="1 2" key="1">
    <citation type="journal article" date="2019" name="Science">
        <title>Social genes are selection hotspots in kin groups of a soil microbe.</title>
        <authorList>
            <person name="Wielgoss S."/>
            <person name="Wolfensberger R."/>
            <person name="Sun L."/>
            <person name="Fiegna F."/>
            <person name="Velicer G.J."/>
        </authorList>
    </citation>
    <scope>NUCLEOTIDE SEQUENCE [LARGE SCALE GENOMIC DNA]</scope>
    <source>
        <strain evidence="1 2">MC3.5.9c15</strain>
    </source>
</reference>
<evidence type="ECO:0000313" key="1">
    <source>
        <dbReference type="EMBL" id="QDE68320.1"/>
    </source>
</evidence>
<protein>
    <submittedName>
        <fullName evidence="1">Uncharacterized protein</fullName>
    </submittedName>
</protein>